<proteinExistence type="inferred from homology"/>
<keyword evidence="5 8" id="KW-0067">ATP-binding</keyword>
<evidence type="ECO:0000256" key="5">
    <source>
        <dbReference type="ARBA" id="ARBA00022840"/>
    </source>
</evidence>
<keyword evidence="3 8" id="KW-0547">Nucleotide-binding</keyword>
<evidence type="ECO:0000313" key="11">
    <source>
        <dbReference type="Proteomes" id="UP000176665"/>
    </source>
</evidence>
<evidence type="ECO:0000256" key="4">
    <source>
        <dbReference type="ARBA" id="ARBA00022833"/>
    </source>
</evidence>
<comment type="caution">
    <text evidence="10">The sequence shown here is derived from an EMBL/GenBank/DDBJ whole genome shotgun (WGS) entry which is preliminary data.</text>
</comment>
<dbReference type="GO" id="GO:0003887">
    <property type="term" value="F:DNA-directed DNA polymerase activity"/>
    <property type="evidence" value="ECO:0007669"/>
    <property type="project" value="UniProtKB-KW"/>
</dbReference>
<dbReference type="InterPro" id="IPR045085">
    <property type="entry name" value="HLD_clamp_pol_III_gamma_tau"/>
</dbReference>
<accession>A0A1F5YT27</accession>
<gene>
    <name evidence="8" type="primary">dnaX</name>
    <name evidence="10" type="ORF">A2W14_02395</name>
</gene>
<keyword evidence="2" id="KW-0479">Metal-binding</keyword>
<dbReference type="SUPFAM" id="SSF52540">
    <property type="entry name" value="P-loop containing nucleoside triphosphate hydrolases"/>
    <property type="match status" value="1"/>
</dbReference>
<dbReference type="Pfam" id="PF13177">
    <property type="entry name" value="DNA_pol3_delta2"/>
    <property type="match status" value="1"/>
</dbReference>
<dbReference type="Proteomes" id="UP000176665">
    <property type="component" value="Unassembled WGS sequence"/>
</dbReference>
<comment type="similarity">
    <text evidence="1 8">Belongs to the DnaX/STICHEL family.</text>
</comment>
<dbReference type="Gene3D" id="1.10.8.60">
    <property type="match status" value="1"/>
</dbReference>
<dbReference type="InterPro" id="IPR027417">
    <property type="entry name" value="P-loop_NTPase"/>
</dbReference>
<dbReference type="SMART" id="SM00382">
    <property type="entry name" value="AAA"/>
    <property type="match status" value="1"/>
</dbReference>
<evidence type="ECO:0000256" key="2">
    <source>
        <dbReference type="ARBA" id="ARBA00022723"/>
    </source>
</evidence>
<evidence type="ECO:0000256" key="7">
    <source>
        <dbReference type="ARBA" id="ARBA00049244"/>
    </source>
</evidence>
<dbReference type="NCBIfam" id="TIGR02397">
    <property type="entry name" value="dnaX_nterm"/>
    <property type="match status" value="1"/>
</dbReference>
<comment type="catalytic activity">
    <reaction evidence="7 8">
        <text>DNA(n) + a 2'-deoxyribonucleoside 5'-triphosphate = DNA(n+1) + diphosphate</text>
        <dbReference type="Rhea" id="RHEA:22508"/>
        <dbReference type="Rhea" id="RHEA-COMP:17339"/>
        <dbReference type="Rhea" id="RHEA-COMP:17340"/>
        <dbReference type="ChEBI" id="CHEBI:33019"/>
        <dbReference type="ChEBI" id="CHEBI:61560"/>
        <dbReference type="ChEBI" id="CHEBI:173112"/>
        <dbReference type="EC" id="2.7.7.7"/>
    </reaction>
</comment>
<evidence type="ECO:0000256" key="8">
    <source>
        <dbReference type="RuleBase" id="RU364063"/>
    </source>
</evidence>
<keyword evidence="4" id="KW-0862">Zinc</keyword>
<feature type="domain" description="AAA+ ATPase" evidence="9">
    <location>
        <begin position="33"/>
        <end position="178"/>
    </location>
</feature>
<dbReference type="CDD" id="cd00009">
    <property type="entry name" value="AAA"/>
    <property type="match status" value="1"/>
</dbReference>
<dbReference type="GO" id="GO:0009360">
    <property type="term" value="C:DNA polymerase III complex"/>
    <property type="evidence" value="ECO:0007669"/>
    <property type="project" value="InterPro"/>
</dbReference>
<dbReference type="AlphaFoldDB" id="A0A1F5YT27"/>
<keyword evidence="8" id="KW-0808">Transferase</keyword>
<dbReference type="InterPro" id="IPR003593">
    <property type="entry name" value="AAA+_ATPase"/>
</dbReference>
<dbReference type="Gene3D" id="3.40.50.300">
    <property type="entry name" value="P-loop containing nucleotide triphosphate hydrolases"/>
    <property type="match status" value="1"/>
</dbReference>
<dbReference type="Pfam" id="PF22608">
    <property type="entry name" value="DNAX_ATPase_lid"/>
    <property type="match status" value="1"/>
</dbReference>
<evidence type="ECO:0000256" key="6">
    <source>
        <dbReference type="ARBA" id="ARBA00022932"/>
    </source>
</evidence>
<dbReference type="STRING" id="1798371.A2W14_02395"/>
<comment type="subunit">
    <text evidence="8">DNA polymerase III contains a core (composed of alpha, epsilon and theta chains) that associates with a tau subunit. This core dimerizes to form the POLIII' complex. PolIII' associates with the gamma complex (composed of gamma, delta, delta', psi and chi chains) and with the beta chain to form the complete DNA polymerase III complex.</text>
</comment>
<dbReference type="EMBL" id="MFJA01000031">
    <property type="protein sequence ID" value="OGG03319.1"/>
    <property type="molecule type" value="Genomic_DNA"/>
</dbReference>
<keyword evidence="6 8" id="KW-0239">DNA-directed DNA polymerase</keyword>
<dbReference type="GO" id="GO:0006261">
    <property type="term" value="P:DNA-templated DNA replication"/>
    <property type="evidence" value="ECO:0007669"/>
    <property type="project" value="TreeGrafter"/>
</dbReference>
<evidence type="ECO:0000256" key="3">
    <source>
        <dbReference type="ARBA" id="ARBA00022741"/>
    </source>
</evidence>
<name>A0A1F5YT27_9BACT</name>
<keyword evidence="8" id="KW-0235">DNA replication</keyword>
<dbReference type="GO" id="GO:0046872">
    <property type="term" value="F:metal ion binding"/>
    <property type="evidence" value="ECO:0007669"/>
    <property type="project" value="UniProtKB-KW"/>
</dbReference>
<dbReference type="PANTHER" id="PTHR11669:SF0">
    <property type="entry name" value="PROTEIN STICHEL-LIKE 2"/>
    <property type="match status" value="1"/>
</dbReference>
<keyword evidence="8" id="KW-0548">Nucleotidyltransferase</keyword>
<protein>
    <recommendedName>
        <fullName evidence="8">DNA polymerase III subunit gamma/tau</fullName>
        <ecNumber evidence="8">2.7.7.7</ecNumber>
    </recommendedName>
</protein>
<dbReference type="EC" id="2.7.7.7" evidence="8"/>
<organism evidence="10 11">
    <name type="scientific">Candidatus Gottesmanbacteria bacterium RBG_16_37_8</name>
    <dbReference type="NCBI Taxonomy" id="1798371"/>
    <lineage>
        <taxon>Bacteria</taxon>
        <taxon>Candidatus Gottesmaniibacteriota</taxon>
    </lineage>
</organism>
<dbReference type="GO" id="GO:0005524">
    <property type="term" value="F:ATP binding"/>
    <property type="evidence" value="ECO:0007669"/>
    <property type="project" value="UniProtKB-KW"/>
</dbReference>
<dbReference type="PANTHER" id="PTHR11669">
    <property type="entry name" value="REPLICATION FACTOR C / DNA POLYMERASE III GAMMA-TAU SUBUNIT"/>
    <property type="match status" value="1"/>
</dbReference>
<evidence type="ECO:0000259" key="9">
    <source>
        <dbReference type="SMART" id="SM00382"/>
    </source>
</evidence>
<reference evidence="10 11" key="1">
    <citation type="journal article" date="2016" name="Nat. Commun.">
        <title>Thousands of microbial genomes shed light on interconnected biogeochemical processes in an aquifer system.</title>
        <authorList>
            <person name="Anantharaman K."/>
            <person name="Brown C.T."/>
            <person name="Hug L.A."/>
            <person name="Sharon I."/>
            <person name="Castelle C.J."/>
            <person name="Probst A.J."/>
            <person name="Thomas B.C."/>
            <person name="Singh A."/>
            <person name="Wilkins M.J."/>
            <person name="Karaoz U."/>
            <person name="Brodie E.L."/>
            <person name="Williams K.H."/>
            <person name="Hubbard S.S."/>
            <person name="Banfield J.F."/>
        </authorList>
    </citation>
    <scope>NUCLEOTIDE SEQUENCE [LARGE SCALE GENOMIC DNA]</scope>
</reference>
<evidence type="ECO:0000256" key="1">
    <source>
        <dbReference type="ARBA" id="ARBA00006360"/>
    </source>
</evidence>
<evidence type="ECO:0000313" key="10">
    <source>
        <dbReference type="EMBL" id="OGG03319.1"/>
    </source>
</evidence>
<comment type="function">
    <text evidence="8">DNA polymerase III is a complex, multichain enzyme responsible for most of the replicative synthesis in bacteria. This DNA polymerase also exhibits 3' to 5' exonuclease activity.</text>
</comment>
<dbReference type="InterPro" id="IPR012763">
    <property type="entry name" value="DNA_pol_III_sug/sutau_N"/>
</dbReference>
<sequence length="353" mass="39855">MVLYRKYRPQKLKELDLSDVREKLVRTLLSSYKPHAYLFSGPKGTGKTSAARIVAKILNCEKIAKTTIEPCDKCDQCQAIIEGRHLDIIEIDAASNRGIDEIRDLKEKIKLAPVLAKYKVYIIDEVHMLTNDAFNALLKTLEEPPAHAVFILATTEADKLPETIVSRSTKFDFHRASLEELLHALKRVVIGEKFKIEDEALAIIAKNSDGSFRDATKILENAINQKATTFQAISAILGTDSISPEKFLLYLQQNKVTDLLSAIVNMEEKGADFRLFIASILDLLHGILLDMHQVKQAHLSKDLKDIFSLKELNKLIKLFSDAYVQMRFAGRPDLPLEIAIIEWSENLNKEVKS</sequence>
<dbReference type="InterPro" id="IPR050238">
    <property type="entry name" value="DNA_Rep/Repair_Clamp_Loader"/>
</dbReference>